<name>A0A4R1YWB7_9RHOB</name>
<dbReference type="Proteomes" id="UP000295277">
    <property type="component" value="Unassembled WGS sequence"/>
</dbReference>
<evidence type="ECO:0008006" key="3">
    <source>
        <dbReference type="Google" id="ProtNLM"/>
    </source>
</evidence>
<proteinExistence type="predicted"/>
<comment type="caution">
    <text evidence="1">The sequence shown here is derived from an EMBL/GenBank/DDBJ whole genome shotgun (WGS) entry which is preliminary data.</text>
</comment>
<dbReference type="OrthoDB" id="7871183at2"/>
<evidence type="ECO:0000313" key="2">
    <source>
        <dbReference type="Proteomes" id="UP000295277"/>
    </source>
</evidence>
<keyword evidence="2" id="KW-1185">Reference proteome</keyword>
<organism evidence="1 2">
    <name type="scientific">Rhodovulum steppense</name>
    <dbReference type="NCBI Taxonomy" id="540251"/>
    <lineage>
        <taxon>Bacteria</taxon>
        <taxon>Pseudomonadati</taxon>
        <taxon>Pseudomonadota</taxon>
        <taxon>Alphaproteobacteria</taxon>
        <taxon>Rhodobacterales</taxon>
        <taxon>Paracoccaceae</taxon>
        <taxon>Rhodovulum</taxon>
    </lineage>
</organism>
<dbReference type="EMBL" id="SLVM01000009">
    <property type="protein sequence ID" value="TCM85053.1"/>
    <property type="molecule type" value="Genomic_DNA"/>
</dbReference>
<accession>A0A4R1YWB7</accession>
<reference evidence="1 2" key="1">
    <citation type="submission" date="2019-03" db="EMBL/GenBank/DDBJ databases">
        <title>Genomic Encyclopedia of Type Strains, Phase IV (KMG-IV): sequencing the most valuable type-strain genomes for metagenomic binning, comparative biology and taxonomic classification.</title>
        <authorList>
            <person name="Goeker M."/>
        </authorList>
    </citation>
    <scope>NUCLEOTIDE SEQUENCE [LARGE SCALE GENOMIC DNA]</scope>
    <source>
        <strain evidence="1 2">DSM 21153</strain>
    </source>
</reference>
<sequence>MEPDRHLDLDIRDPAWADAPGEIVKAVLGDGPHAVTVRADGAAAPTALAAQLLVFLRRRVEADGGSFAVCDPSAGFVEGLTLLGLGDAILGTEGVQ</sequence>
<gene>
    <name evidence="1" type="ORF">EV216_109138</name>
</gene>
<evidence type="ECO:0000313" key="1">
    <source>
        <dbReference type="EMBL" id="TCM85053.1"/>
    </source>
</evidence>
<dbReference type="RefSeq" id="WP_132694551.1">
    <property type="nucleotide sequence ID" value="NZ_SLVM01000009.1"/>
</dbReference>
<dbReference type="AlphaFoldDB" id="A0A4R1YWB7"/>
<protein>
    <recommendedName>
        <fullName evidence="3">STAS domain-containing protein</fullName>
    </recommendedName>
</protein>